<sequence>MGGEKNFCKITLIGLQVYAMSDPFRGRVMIINNERFFRDDGSELTKATRHGSHIDYYNISKLLKDMGFVVVDENDPLFDLSKQVTVSISYIFL</sequence>
<evidence type="ECO:0000313" key="3">
    <source>
        <dbReference type="Proteomes" id="UP000593567"/>
    </source>
</evidence>
<dbReference type="OrthoDB" id="6097640at2759"/>
<evidence type="ECO:0000313" key="2">
    <source>
        <dbReference type="EMBL" id="KAF6030889.1"/>
    </source>
</evidence>
<gene>
    <name evidence="2" type="ORF">EB796_010818</name>
</gene>
<feature type="domain" description="Caspase family p20" evidence="1">
    <location>
        <begin position="24"/>
        <end position="75"/>
    </location>
</feature>
<dbReference type="InterPro" id="IPR001309">
    <property type="entry name" value="Pept_C14_p20"/>
</dbReference>
<dbReference type="EMBL" id="VXIV02001660">
    <property type="protein sequence ID" value="KAF6030889.1"/>
    <property type="molecule type" value="Genomic_DNA"/>
</dbReference>
<dbReference type="PROSITE" id="PS50208">
    <property type="entry name" value="CASPASE_P20"/>
    <property type="match status" value="1"/>
</dbReference>
<dbReference type="Pfam" id="PF00656">
    <property type="entry name" value="Peptidase_C14"/>
    <property type="match status" value="1"/>
</dbReference>
<dbReference type="InterPro" id="IPR011600">
    <property type="entry name" value="Pept_C14_caspase"/>
</dbReference>
<dbReference type="GO" id="GO:0004197">
    <property type="term" value="F:cysteine-type endopeptidase activity"/>
    <property type="evidence" value="ECO:0007669"/>
    <property type="project" value="InterPro"/>
</dbReference>
<name>A0A7J7JWT5_BUGNE</name>
<protein>
    <recommendedName>
        <fullName evidence="1">Caspase family p20 domain-containing protein</fullName>
    </recommendedName>
</protein>
<accession>A0A7J7JWT5</accession>
<proteinExistence type="predicted"/>
<dbReference type="SUPFAM" id="SSF52129">
    <property type="entry name" value="Caspase-like"/>
    <property type="match status" value="1"/>
</dbReference>
<dbReference type="Gene3D" id="3.40.50.1460">
    <property type="match status" value="1"/>
</dbReference>
<keyword evidence="3" id="KW-1185">Reference proteome</keyword>
<dbReference type="GO" id="GO:0006508">
    <property type="term" value="P:proteolysis"/>
    <property type="evidence" value="ECO:0007669"/>
    <property type="project" value="InterPro"/>
</dbReference>
<dbReference type="InterPro" id="IPR029030">
    <property type="entry name" value="Caspase-like_dom_sf"/>
</dbReference>
<evidence type="ECO:0000259" key="1">
    <source>
        <dbReference type="PROSITE" id="PS50208"/>
    </source>
</evidence>
<organism evidence="2 3">
    <name type="scientific">Bugula neritina</name>
    <name type="common">Brown bryozoan</name>
    <name type="synonym">Sertularia neritina</name>
    <dbReference type="NCBI Taxonomy" id="10212"/>
    <lineage>
        <taxon>Eukaryota</taxon>
        <taxon>Metazoa</taxon>
        <taxon>Spiralia</taxon>
        <taxon>Lophotrochozoa</taxon>
        <taxon>Bryozoa</taxon>
        <taxon>Gymnolaemata</taxon>
        <taxon>Cheilostomatida</taxon>
        <taxon>Flustrina</taxon>
        <taxon>Buguloidea</taxon>
        <taxon>Bugulidae</taxon>
        <taxon>Bugula</taxon>
    </lineage>
</organism>
<dbReference type="AlphaFoldDB" id="A0A7J7JWT5"/>
<dbReference type="Proteomes" id="UP000593567">
    <property type="component" value="Unassembled WGS sequence"/>
</dbReference>
<comment type="caution">
    <text evidence="2">The sequence shown here is derived from an EMBL/GenBank/DDBJ whole genome shotgun (WGS) entry which is preliminary data.</text>
</comment>
<reference evidence="2" key="1">
    <citation type="submission" date="2020-06" db="EMBL/GenBank/DDBJ databases">
        <title>Draft genome of Bugula neritina, a colonial animal packing powerful symbionts and potential medicines.</title>
        <authorList>
            <person name="Rayko M."/>
        </authorList>
    </citation>
    <scope>NUCLEOTIDE SEQUENCE [LARGE SCALE GENOMIC DNA]</scope>
    <source>
        <strain evidence="2">Kwan_BN1</strain>
    </source>
</reference>